<dbReference type="EMBL" id="JABFDN010000002">
    <property type="protein sequence ID" value="NPU65053.1"/>
    <property type="molecule type" value="Genomic_DNA"/>
</dbReference>
<dbReference type="InterPro" id="IPR011050">
    <property type="entry name" value="Pectin_lyase_fold/virulence"/>
</dbReference>
<dbReference type="SUPFAM" id="SSF51126">
    <property type="entry name" value="Pectin lyase-like"/>
    <property type="match status" value="1"/>
</dbReference>
<evidence type="ECO:0000313" key="5">
    <source>
        <dbReference type="Proteomes" id="UP000886476"/>
    </source>
</evidence>
<reference evidence="4" key="1">
    <citation type="submission" date="2020-05" db="EMBL/GenBank/DDBJ databases">
        <title>Nod-independent and nitrogen-fixing Bradyrhizobium aeschynomene sp. nov. isolated from nodules of Aeschynomene indica.</title>
        <authorList>
            <person name="Zhang Z."/>
        </authorList>
    </citation>
    <scope>NUCLEOTIDE SEQUENCE</scope>
    <source>
        <strain evidence="4">83012</strain>
    </source>
</reference>
<feature type="domain" description="Autotransporter" evidence="3">
    <location>
        <begin position="674"/>
        <end position="958"/>
    </location>
</feature>
<evidence type="ECO:0000313" key="4">
    <source>
        <dbReference type="EMBL" id="NPU65053.1"/>
    </source>
</evidence>
<dbReference type="SMART" id="SM00869">
    <property type="entry name" value="Autotransporter"/>
    <property type="match status" value="1"/>
</dbReference>
<dbReference type="InterPro" id="IPR051551">
    <property type="entry name" value="Autotransporter_adhesion"/>
</dbReference>
<dbReference type="PROSITE" id="PS51208">
    <property type="entry name" value="AUTOTRANSPORTER"/>
    <property type="match status" value="1"/>
</dbReference>
<dbReference type="Pfam" id="PF12951">
    <property type="entry name" value="PATR"/>
    <property type="match status" value="2"/>
</dbReference>
<dbReference type="InterPro" id="IPR036709">
    <property type="entry name" value="Autotransporte_beta_dom_sf"/>
</dbReference>
<dbReference type="RefSeq" id="WP_172110133.1">
    <property type="nucleotide sequence ID" value="NZ_JABFDN010000002.1"/>
</dbReference>
<name>A0ABX2CB79_9BRAD</name>
<dbReference type="InterPro" id="IPR006311">
    <property type="entry name" value="TAT_signal"/>
</dbReference>
<feature type="signal peptide" evidence="2">
    <location>
        <begin position="1"/>
        <end position="34"/>
    </location>
</feature>
<dbReference type="InterPro" id="IPR005546">
    <property type="entry name" value="Autotransporte_beta"/>
</dbReference>
<dbReference type="PROSITE" id="PS51318">
    <property type="entry name" value="TAT"/>
    <property type="match status" value="1"/>
</dbReference>
<feature type="chain" id="PRO_5047465670" evidence="2">
    <location>
        <begin position="35"/>
        <end position="958"/>
    </location>
</feature>
<organism evidence="4 5">
    <name type="scientific">Bradyrhizobium aeschynomenes</name>
    <dbReference type="NCBI Taxonomy" id="2734909"/>
    <lineage>
        <taxon>Bacteria</taxon>
        <taxon>Pseudomonadati</taxon>
        <taxon>Pseudomonadota</taxon>
        <taxon>Alphaproteobacteria</taxon>
        <taxon>Hyphomicrobiales</taxon>
        <taxon>Nitrobacteraceae</taxon>
        <taxon>Bradyrhizobium</taxon>
    </lineage>
</organism>
<dbReference type="Pfam" id="PF03797">
    <property type="entry name" value="Autotransporter"/>
    <property type="match status" value="1"/>
</dbReference>
<dbReference type="NCBIfam" id="TIGR02601">
    <property type="entry name" value="autotrns_rpt"/>
    <property type="match status" value="2"/>
</dbReference>
<evidence type="ECO:0000256" key="1">
    <source>
        <dbReference type="ARBA" id="ARBA00022729"/>
    </source>
</evidence>
<evidence type="ECO:0000259" key="3">
    <source>
        <dbReference type="PROSITE" id="PS51208"/>
    </source>
</evidence>
<dbReference type="PANTHER" id="PTHR35037">
    <property type="entry name" value="C-TERMINAL REGION OF AIDA-LIKE PROTEIN"/>
    <property type="match status" value="1"/>
</dbReference>
<dbReference type="Proteomes" id="UP000886476">
    <property type="component" value="Unassembled WGS sequence"/>
</dbReference>
<keyword evidence="1 2" id="KW-0732">Signal</keyword>
<proteinExistence type="predicted"/>
<protein>
    <submittedName>
        <fullName evidence="4">Autotransporter domain-containing protein</fullName>
    </submittedName>
</protein>
<evidence type="ECO:0000256" key="2">
    <source>
        <dbReference type="SAM" id="SignalP"/>
    </source>
</evidence>
<accession>A0ABX2CB79</accession>
<dbReference type="PANTHER" id="PTHR35037:SF3">
    <property type="entry name" value="C-TERMINAL REGION OF AIDA-LIKE PROTEIN"/>
    <property type="match status" value="1"/>
</dbReference>
<sequence length="958" mass="95796">MPAPSTRRALLASTAVTTLILASSMLAPIRPATALDGTWESTPATGDFNSGANWSTGNVPTGTAIFGASGTTNLTITSSATLGELVFDIGASNYTFSTNLQTLTLAGTGIVINGGSATFNMTGGMFVAMSFWNSASAGTATITGSGLSFFGNSTAGFANITNDSTSLSNSATLGHATFNNLGSLVFFNSTTAGNATIDNHGTAEFYDTSTAGSSTITNQISSTLSFFGQSTGGDATIVNGGTVNFASSNGPASDGRLSAGSIAGAGNTILGANELSVGGNNSSTSVSGIVSGAGSLVKTGTGTLTLSGANTYAGGTTFTGGTISVASDANLGGAPGGLTFNGGTLQVTGTSFTSTARTINWGAGGGGFDIADPANAFTVSQALGGGGGLTKLGGGTLTLSGLNSYTGATAVNAGRLAVDGSIAASSGLTIANGAMVGGTGQLPGVTVNAGGTLAPGNSIGTLTIIGNLQFDAGSTYQVEVSPSTADRTNVTGTATLTGATVNAVALPGSFQRKTYTIINATGGLGGTEFAGFNVTGSFSPARNPHLTYDLNNAYLVLDPNTLTLPSNASVNQANVANGLNRAVSGGVTPPAGFDTLLNMPTDAVGRALDQLSGHSSTPAQSGANQLGGAYLTLLSSPPAQAGGNTSAPLGYAGERHSVPAAVREAFAAFESPDRLDARWNVWGTGFGAGNRLSGDAAIGSRDNAVRAGAVAAGADYRFAPNTRAGFSLAGGAMSWSDGNGGGSADLMMAGIYGKHEIGPTYISAAASYANYWMSTTRTVTAAGLDQLGARFNAQSFGGRIEAGHRLPVPFLSARWTPYGAIQAQGFRTPAYAETASLGSNQFALTYAGRTATAFRAEFGVHTDRTIAIEHGGQLTLFGRTAYAHDVVSNPSVTANFAALGSTSGFTVFGAKPSQNLMVSSTGAEWQLASGISFMVRADTEWGERSRTWSGTGRIRYTW</sequence>
<dbReference type="Gene3D" id="2.40.128.130">
    <property type="entry name" value="Autotransporter beta-domain"/>
    <property type="match status" value="1"/>
</dbReference>
<gene>
    <name evidence="4" type="ORF">HL667_08615</name>
</gene>
<dbReference type="SUPFAM" id="SSF103515">
    <property type="entry name" value="Autotransporter"/>
    <property type="match status" value="1"/>
</dbReference>
<dbReference type="InterPro" id="IPR013425">
    <property type="entry name" value="Autotrns_rpt"/>
</dbReference>
<keyword evidence="5" id="KW-1185">Reference proteome</keyword>
<comment type="caution">
    <text evidence="4">The sequence shown here is derived from an EMBL/GenBank/DDBJ whole genome shotgun (WGS) entry which is preliminary data.</text>
</comment>